<reference evidence="6 7" key="1">
    <citation type="submission" date="2018-10" db="EMBL/GenBank/DDBJ databases">
        <title>Genome Sequence of Cohnella sp.</title>
        <authorList>
            <person name="Srinivasan S."/>
            <person name="Kim M.K."/>
        </authorList>
    </citation>
    <scope>NUCLEOTIDE SEQUENCE [LARGE SCALE GENOMIC DNA]</scope>
    <source>
        <strain evidence="6 7">18JY8-7</strain>
    </source>
</reference>
<accession>A0A3G3K1Z0</accession>
<evidence type="ECO:0000313" key="6">
    <source>
        <dbReference type="EMBL" id="AYQ73779.1"/>
    </source>
</evidence>
<keyword evidence="4 5" id="KW-0472">Membrane</keyword>
<proteinExistence type="inferred from homology"/>
<dbReference type="RefSeq" id="WP_123041863.1">
    <property type="nucleotide sequence ID" value="NZ_CP033433.1"/>
</dbReference>
<evidence type="ECO:0000256" key="2">
    <source>
        <dbReference type="ARBA" id="ARBA00022692"/>
    </source>
</evidence>
<dbReference type="InterPro" id="IPR002033">
    <property type="entry name" value="TatC"/>
</dbReference>
<dbReference type="PRINTS" id="PR01840">
    <property type="entry name" value="TATCFAMILY"/>
</dbReference>
<dbReference type="GO" id="GO:0065002">
    <property type="term" value="P:intracellular protein transmembrane transport"/>
    <property type="evidence" value="ECO:0007669"/>
    <property type="project" value="TreeGrafter"/>
</dbReference>
<dbReference type="Pfam" id="PF00902">
    <property type="entry name" value="TatC"/>
    <property type="match status" value="1"/>
</dbReference>
<dbReference type="PANTHER" id="PTHR30371:SF0">
    <property type="entry name" value="SEC-INDEPENDENT PROTEIN TRANSLOCASE PROTEIN TATC, CHLOROPLASTIC-RELATED"/>
    <property type="match status" value="1"/>
</dbReference>
<dbReference type="Proteomes" id="UP000269097">
    <property type="component" value="Chromosome"/>
</dbReference>
<evidence type="ECO:0000256" key="5">
    <source>
        <dbReference type="HAMAP-Rule" id="MF_00902"/>
    </source>
</evidence>
<dbReference type="PANTHER" id="PTHR30371">
    <property type="entry name" value="SEC-INDEPENDENT PROTEIN TRANSLOCASE PROTEIN TATC"/>
    <property type="match status" value="1"/>
</dbReference>
<keyword evidence="5" id="KW-0813">Transport</keyword>
<feature type="transmembrane region" description="Helical" evidence="5">
    <location>
        <begin position="117"/>
        <end position="140"/>
    </location>
</feature>
<comment type="subunit">
    <text evidence="5">Forms a complex with TatA.</text>
</comment>
<comment type="function">
    <text evidence="5">Part of the twin-arginine translocation (Tat) system that transports large folded proteins containing a characteristic twin-arginine motif in their signal peptide across membranes.</text>
</comment>
<dbReference type="GO" id="GO:0009977">
    <property type="term" value="F:proton motive force dependent protein transmembrane transporter activity"/>
    <property type="evidence" value="ECO:0007669"/>
    <property type="project" value="TreeGrafter"/>
</dbReference>
<evidence type="ECO:0000256" key="1">
    <source>
        <dbReference type="ARBA" id="ARBA00004141"/>
    </source>
</evidence>
<feature type="transmembrane region" description="Helical" evidence="5">
    <location>
        <begin position="160"/>
        <end position="188"/>
    </location>
</feature>
<keyword evidence="5" id="KW-0653">Protein transport</keyword>
<name>A0A3G3K1Z0_9BACL</name>
<keyword evidence="2 5" id="KW-0812">Transmembrane</keyword>
<dbReference type="KEGG" id="coh:EAV92_15065"/>
<sequence>MVQRPVSAEEDGGMSIWDHIGELRRRVVYSLIVFAAGMVGGLFGAEPLFNYLVAAAPTEHLELNAFSPWDAISLYMKFAVLISFIVAIPFTFYQLWAFVKPALGRNEQRATLRYIPGALVMFLIGLSFAYYVVFPMAYYFTERVTENMGLKQTYGLTQYFSFLFNLLIPISLLFELPLVIMFLTRIGILNPQLLRKMRRLAWFIMSVIGVTITPPDVISDLLVAVPLIILYEFSVLLSTMAYRKRLAARAAREAELDREED</sequence>
<dbReference type="AlphaFoldDB" id="A0A3G3K1Z0"/>
<feature type="transmembrane region" description="Helical" evidence="5">
    <location>
        <begin position="27"/>
        <end position="54"/>
    </location>
</feature>
<dbReference type="GO" id="GO:0033281">
    <property type="term" value="C:TAT protein transport complex"/>
    <property type="evidence" value="ECO:0007669"/>
    <property type="project" value="UniProtKB-UniRule"/>
</dbReference>
<evidence type="ECO:0000256" key="3">
    <source>
        <dbReference type="ARBA" id="ARBA00022989"/>
    </source>
</evidence>
<keyword evidence="5" id="KW-1003">Cell membrane</keyword>
<comment type="subcellular location">
    <subcellularLocation>
        <location evidence="5">Cell membrane</location>
        <topology evidence="5">Multi-pass membrane protein</topology>
    </subcellularLocation>
    <subcellularLocation>
        <location evidence="1">Membrane</location>
        <topology evidence="1">Multi-pass membrane protein</topology>
    </subcellularLocation>
</comment>
<evidence type="ECO:0000256" key="4">
    <source>
        <dbReference type="ARBA" id="ARBA00023136"/>
    </source>
</evidence>
<dbReference type="GO" id="GO:0043953">
    <property type="term" value="P:protein transport by the Tat complex"/>
    <property type="evidence" value="ECO:0007669"/>
    <property type="project" value="UniProtKB-UniRule"/>
</dbReference>
<keyword evidence="7" id="KW-1185">Reference proteome</keyword>
<feature type="transmembrane region" description="Helical" evidence="5">
    <location>
        <begin position="74"/>
        <end position="96"/>
    </location>
</feature>
<dbReference type="EMBL" id="CP033433">
    <property type="protein sequence ID" value="AYQ73779.1"/>
    <property type="molecule type" value="Genomic_DNA"/>
</dbReference>
<organism evidence="6 7">
    <name type="scientific">Cohnella candidum</name>
    <dbReference type="NCBI Taxonomy" id="2674991"/>
    <lineage>
        <taxon>Bacteria</taxon>
        <taxon>Bacillati</taxon>
        <taxon>Bacillota</taxon>
        <taxon>Bacilli</taxon>
        <taxon>Bacillales</taxon>
        <taxon>Paenibacillaceae</taxon>
        <taxon>Cohnella</taxon>
    </lineage>
</organism>
<keyword evidence="3 5" id="KW-1133">Transmembrane helix</keyword>
<feature type="transmembrane region" description="Helical" evidence="5">
    <location>
        <begin position="224"/>
        <end position="242"/>
    </location>
</feature>
<dbReference type="HAMAP" id="MF_00902">
    <property type="entry name" value="TatC"/>
    <property type="match status" value="1"/>
</dbReference>
<dbReference type="NCBIfam" id="TIGR00945">
    <property type="entry name" value="tatC"/>
    <property type="match status" value="1"/>
</dbReference>
<comment type="similarity">
    <text evidence="5">Belongs to the TatC family.</text>
</comment>
<feature type="transmembrane region" description="Helical" evidence="5">
    <location>
        <begin position="200"/>
        <end position="218"/>
    </location>
</feature>
<dbReference type="PROSITE" id="PS01218">
    <property type="entry name" value="TATC"/>
    <property type="match status" value="1"/>
</dbReference>
<gene>
    <name evidence="5 6" type="primary">tatC</name>
    <name evidence="6" type="ORF">EAV92_15065</name>
</gene>
<dbReference type="InterPro" id="IPR019820">
    <property type="entry name" value="Sec-indep_translocase_CS"/>
</dbReference>
<evidence type="ECO:0000313" key="7">
    <source>
        <dbReference type="Proteomes" id="UP000269097"/>
    </source>
</evidence>
<keyword evidence="5" id="KW-0811">Translocation</keyword>
<protein>
    <recommendedName>
        <fullName evidence="5">Sec-independent protein translocase protein TatC</fullName>
    </recommendedName>
</protein>